<reference evidence="1" key="1">
    <citation type="submission" date="2021-05" db="EMBL/GenBank/DDBJ databases">
        <authorList>
            <person name="Alioto T."/>
            <person name="Alioto T."/>
            <person name="Gomez Garrido J."/>
        </authorList>
    </citation>
    <scope>NUCLEOTIDE SEQUENCE</scope>
</reference>
<dbReference type="AlphaFoldDB" id="A0A8D8XNX8"/>
<proteinExistence type="predicted"/>
<dbReference type="EMBL" id="HBUF01340175">
    <property type="protein sequence ID" value="CAG6701877.1"/>
    <property type="molecule type" value="Transcribed_RNA"/>
</dbReference>
<protein>
    <submittedName>
        <fullName evidence="1">Uncharacterized protein</fullName>
    </submittedName>
</protein>
<name>A0A8D8XNX8_9HEMI</name>
<sequence>MGHISDSSWQIPEADVNHLRFKNQIEFVGHRFDLLDHVVSKFHQTVDLVFKSFVSLGSPLQPKLEDIIVTTTLNDFVTSVVPDVIHFVLHEQIVSTHLITRYQQAVLFEVDCGALK</sequence>
<evidence type="ECO:0000313" key="1">
    <source>
        <dbReference type="EMBL" id="CAG6701869.1"/>
    </source>
</evidence>
<dbReference type="EMBL" id="HBUF01340172">
    <property type="protein sequence ID" value="CAG6701869.1"/>
    <property type="molecule type" value="Transcribed_RNA"/>
</dbReference>
<organism evidence="1">
    <name type="scientific">Cacopsylla melanoneura</name>
    <dbReference type="NCBI Taxonomy" id="428564"/>
    <lineage>
        <taxon>Eukaryota</taxon>
        <taxon>Metazoa</taxon>
        <taxon>Ecdysozoa</taxon>
        <taxon>Arthropoda</taxon>
        <taxon>Hexapoda</taxon>
        <taxon>Insecta</taxon>
        <taxon>Pterygota</taxon>
        <taxon>Neoptera</taxon>
        <taxon>Paraneoptera</taxon>
        <taxon>Hemiptera</taxon>
        <taxon>Sternorrhyncha</taxon>
        <taxon>Psylloidea</taxon>
        <taxon>Psyllidae</taxon>
        <taxon>Psyllinae</taxon>
        <taxon>Cacopsylla</taxon>
    </lineage>
</organism>
<dbReference type="EMBL" id="HBUF01340176">
    <property type="protein sequence ID" value="CAG6701881.1"/>
    <property type="molecule type" value="Transcribed_RNA"/>
</dbReference>
<accession>A0A8D8XNX8</accession>
<dbReference type="EMBL" id="HBUF01340171">
    <property type="protein sequence ID" value="CAG6701865.1"/>
    <property type="molecule type" value="Transcribed_RNA"/>
</dbReference>